<dbReference type="PANTHER" id="PTHR20858:SF17">
    <property type="entry name" value="HYDROXYMETHYLPYRIMIDINE_PHOSPHOMETHYLPYRIMIDINE KINASE THI20-RELATED"/>
    <property type="match status" value="1"/>
</dbReference>
<feature type="domain" description="Pyridoxamine kinase/Phosphomethylpyrimidine kinase" evidence="1">
    <location>
        <begin position="13"/>
        <end position="242"/>
    </location>
</feature>
<sequence length="249" mass="28089">MDKPTVLVIAGFDPSGGAGIIADAKTLETIGVQGIFVQSCNTIQSATKFCECYWIEEEIIWQQLELLLKHYTPKVVKIGVIKNLDFLNQILEVLKVKLPKVKIIWDPIIQSSSGYCFQTEKHFKKIPTSCLTKIDLITPNFNEISAFTLDDDYKKTVEDISAYCSIYLKGGHRKEVGVDELYQPNKPKIVYFPRVKDCNEKHGSGCVLSSAIAAYYATFEKWEESCELAKTYVERYLASTPTLLGSHLK</sequence>
<name>K2PN38_9FLAO</name>
<keyword evidence="2" id="KW-0808">Transferase</keyword>
<dbReference type="EMBL" id="AMSG01000038">
    <property type="protein sequence ID" value="EKF53945.1"/>
    <property type="molecule type" value="Genomic_DNA"/>
</dbReference>
<dbReference type="InterPro" id="IPR013749">
    <property type="entry name" value="PM/HMP-P_kinase-1"/>
</dbReference>
<dbReference type="OrthoDB" id="9810880at2"/>
<comment type="caution">
    <text evidence="2">The sequence shown here is derived from an EMBL/GenBank/DDBJ whole genome shotgun (WGS) entry which is preliminary data.</text>
</comment>
<protein>
    <submittedName>
        <fullName evidence="2">Phosphomethylpyrimidine kinase</fullName>
    </submittedName>
</protein>
<evidence type="ECO:0000259" key="1">
    <source>
        <dbReference type="Pfam" id="PF08543"/>
    </source>
</evidence>
<dbReference type="InterPro" id="IPR029056">
    <property type="entry name" value="Ribokinase-like"/>
</dbReference>
<gene>
    <name evidence="2" type="ORF">I215_14933</name>
</gene>
<dbReference type="Proteomes" id="UP000007364">
    <property type="component" value="Unassembled WGS sequence"/>
</dbReference>
<dbReference type="Gene3D" id="3.40.1190.20">
    <property type="match status" value="1"/>
</dbReference>
<keyword evidence="3" id="KW-1185">Reference proteome</keyword>
<keyword evidence="2" id="KW-0418">Kinase</keyword>
<dbReference type="SUPFAM" id="SSF53613">
    <property type="entry name" value="Ribokinase-like"/>
    <property type="match status" value="1"/>
</dbReference>
<dbReference type="GO" id="GO:0008902">
    <property type="term" value="F:hydroxymethylpyrimidine kinase activity"/>
    <property type="evidence" value="ECO:0007669"/>
    <property type="project" value="TreeGrafter"/>
</dbReference>
<dbReference type="GO" id="GO:0008972">
    <property type="term" value="F:phosphomethylpyrimidine kinase activity"/>
    <property type="evidence" value="ECO:0007669"/>
    <property type="project" value="TreeGrafter"/>
</dbReference>
<dbReference type="PANTHER" id="PTHR20858">
    <property type="entry name" value="PHOSPHOMETHYLPYRIMIDINE KINASE"/>
    <property type="match status" value="1"/>
</dbReference>
<dbReference type="GO" id="GO:0009228">
    <property type="term" value="P:thiamine biosynthetic process"/>
    <property type="evidence" value="ECO:0007669"/>
    <property type="project" value="TreeGrafter"/>
</dbReference>
<dbReference type="PATRIC" id="fig|555500.3.peg.3070"/>
<reference evidence="2 3" key="1">
    <citation type="journal article" date="2012" name="J. Bacteriol.">
        <title>Genome Sequence of Galbibacter marinum Type Strain ck-I2-15.</title>
        <authorList>
            <person name="Lai Q."/>
            <person name="Li C."/>
            <person name="Shao Z."/>
        </authorList>
    </citation>
    <scope>NUCLEOTIDE SEQUENCE [LARGE SCALE GENOMIC DNA]</scope>
    <source>
        <strain evidence="3">ck-I2-15</strain>
    </source>
</reference>
<accession>K2PN38</accession>
<dbReference type="RefSeq" id="WP_008992809.1">
    <property type="nucleotide sequence ID" value="NZ_AMSG01000038.1"/>
</dbReference>
<dbReference type="STRING" id="555500.I215_14933"/>
<dbReference type="eggNOG" id="COG0351">
    <property type="taxonomic scope" value="Bacteria"/>
</dbReference>
<dbReference type="AlphaFoldDB" id="K2PN38"/>
<proteinExistence type="predicted"/>
<evidence type="ECO:0000313" key="2">
    <source>
        <dbReference type="EMBL" id="EKF53945.1"/>
    </source>
</evidence>
<organism evidence="2 3">
    <name type="scientific">Galbibacter marinus</name>
    <dbReference type="NCBI Taxonomy" id="555500"/>
    <lineage>
        <taxon>Bacteria</taxon>
        <taxon>Pseudomonadati</taxon>
        <taxon>Bacteroidota</taxon>
        <taxon>Flavobacteriia</taxon>
        <taxon>Flavobacteriales</taxon>
        <taxon>Flavobacteriaceae</taxon>
        <taxon>Galbibacter</taxon>
    </lineage>
</organism>
<dbReference type="GO" id="GO:0005829">
    <property type="term" value="C:cytosol"/>
    <property type="evidence" value="ECO:0007669"/>
    <property type="project" value="TreeGrafter"/>
</dbReference>
<evidence type="ECO:0000313" key="3">
    <source>
        <dbReference type="Proteomes" id="UP000007364"/>
    </source>
</evidence>
<dbReference type="Pfam" id="PF08543">
    <property type="entry name" value="Phos_pyr_kin"/>
    <property type="match status" value="1"/>
</dbReference>